<accession>A0AAV4PWA9</accession>
<evidence type="ECO:0000313" key="1">
    <source>
        <dbReference type="EMBL" id="GIY01354.1"/>
    </source>
</evidence>
<organism evidence="1 2">
    <name type="scientific">Caerostris extrusa</name>
    <name type="common">Bark spider</name>
    <name type="synonym">Caerostris bankana</name>
    <dbReference type="NCBI Taxonomy" id="172846"/>
    <lineage>
        <taxon>Eukaryota</taxon>
        <taxon>Metazoa</taxon>
        <taxon>Ecdysozoa</taxon>
        <taxon>Arthropoda</taxon>
        <taxon>Chelicerata</taxon>
        <taxon>Arachnida</taxon>
        <taxon>Araneae</taxon>
        <taxon>Araneomorphae</taxon>
        <taxon>Entelegynae</taxon>
        <taxon>Araneoidea</taxon>
        <taxon>Araneidae</taxon>
        <taxon>Caerostris</taxon>
    </lineage>
</organism>
<evidence type="ECO:0000313" key="2">
    <source>
        <dbReference type="Proteomes" id="UP001054945"/>
    </source>
</evidence>
<comment type="caution">
    <text evidence="1">The sequence shown here is derived from an EMBL/GenBank/DDBJ whole genome shotgun (WGS) entry which is preliminary data.</text>
</comment>
<dbReference type="Proteomes" id="UP001054945">
    <property type="component" value="Unassembled WGS sequence"/>
</dbReference>
<gene>
    <name evidence="1" type="ORF">CEXT_235341</name>
</gene>
<dbReference type="EMBL" id="BPLR01005304">
    <property type="protein sequence ID" value="GIY01354.1"/>
    <property type="molecule type" value="Genomic_DNA"/>
</dbReference>
<protein>
    <recommendedName>
        <fullName evidence="3">Ribosomal protein S1</fullName>
    </recommendedName>
</protein>
<evidence type="ECO:0008006" key="3">
    <source>
        <dbReference type="Google" id="ProtNLM"/>
    </source>
</evidence>
<keyword evidence="2" id="KW-1185">Reference proteome</keyword>
<dbReference type="AlphaFoldDB" id="A0AAV4PWA9"/>
<sequence length="71" mass="8144">MYRKKSGRCQVGVFVGGVKLDEQVEIRIPLEDKIVVSRGICERESYEEQITVLGFVLELDIEIKLSSKSIW</sequence>
<name>A0AAV4PWA9_CAEEX</name>
<reference evidence="1 2" key="1">
    <citation type="submission" date="2021-06" db="EMBL/GenBank/DDBJ databases">
        <title>Caerostris extrusa draft genome.</title>
        <authorList>
            <person name="Kono N."/>
            <person name="Arakawa K."/>
        </authorList>
    </citation>
    <scope>NUCLEOTIDE SEQUENCE [LARGE SCALE GENOMIC DNA]</scope>
</reference>
<proteinExistence type="predicted"/>